<keyword evidence="3" id="KW-0378">Hydrolase</keyword>
<keyword evidence="5 11" id="KW-1133">Transmembrane helix</keyword>
<keyword evidence="14" id="KW-1185">Reference proteome</keyword>
<comment type="subcellular location">
    <subcellularLocation>
        <location evidence="1">Endoplasmic reticulum membrane</location>
        <topology evidence="1">Multi-pass membrane protein</topology>
    </subcellularLocation>
</comment>
<evidence type="ECO:0000313" key="13">
    <source>
        <dbReference type="EMBL" id="CAI5759587.1"/>
    </source>
</evidence>
<dbReference type="EMBL" id="CANTUO010000004">
    <property type="protein sequence ID" value="CAI5759587.1"/>
    <property type="molecule type" value="Genomic_DNA"/>
</dbReference>
<evidence type="ECO:0000256" key="7">
    <source>
        <dbReference type="ARBA" id="ARBA00023136"/>
    </source>
</evidence>
<dbReference type="GO" id="GO:0010945">
    <property type="term" value="F:coenzyme A diphosphatase activity"/>
    <property type="evidence" value="ECO:0007669"/>
    <property type="project" value="InterPro"/>
</dbReference>
<dbReference type="GO" id="GO:0034389">
    <property type="term" value="P:lipid droplet organization"/>
    <property type="evidence" value="ECO:0007669"/>
    <property type="project" value="TreeGrafter"/>
</dbReference>
<dbReference type="GO" id="GO:0005789">
    <property type="term" value="C:endoplasmic reticulum membrane"/>
    <property type="evidence" value="ECO:0007669"/>
    <property type="project" value="UniProtKB-SubCell"/>
</dbReference>
<evidence type="ECO:0000256" key="6">
    <source>
        <dbReference type="ARBA" id="ARBA00023098"/>
    </source>
</evidence>
<feature type="coiled-coil region" evidence="9">
    <location>
        <begin position="83"/>
        <end position="110"/>
    </location>
</feature>
<organism evidence="13 14">
    <name type="scientific">Candida verbasci</name>
    <dbReference type="NCBI Taxonomy" id="1227364"/>
    <lineage>
        <taxon>Eukaryota</taxon>
        <taxon>Fungi</taxon>
        <taxon>Dikarya</taxon>
        <taxon>Ascomycota</taxon>
        <taxon>Saccharomycotina</taxon>
        <taxon>Pichiomycetes</taxon>
        <taxon>Debaryomycetaceae</taxon>
        <taxon>Candida/Lodderomyces clade</taxon>
        <taxon>Candida</taxon>
    </lineage>
</organism>
<evidence type="ECO:0000313" key="14">
    <source>
        <dbReference type="Proteomes" id="UP001152885"/>
    </source>
</evidence>
<feature type="compositionally biased region" description="Basic residues" evidence="10">
    <location>
        <begin position="1"/>
        <end position="12"/>
    </location>
</feature>
<dbReference type="GO" id="GO:0008270">
    <property type="term" value="F:zinc ion binding"/>
    <property type="evidence" value="ECO:0007669"/>
    <property type="project" value="UniProtKB-KW"/>
</dbReference>
<comment type="caution">
    <text evidence="13">The sequence shown here is derived from an EMBL/GenBank/DDBJ whole genome shotgun (WGS) entry which is preliminary data.</text>
</comment>
<evidence type="ECO:0000256" key="3">
    <source>
        <dbReference type="ARBA" id="ARBA00022801"/>
    </source>
</evidence>
<dbReference type="Proteomes" id="UP001152885">
    <property type="component" value="Unassembled WGS sequence"/>
</dbReference>
<evidence type="ECO:0000256" key="5">
    <source>
        <dbReference type="ARBA" id="ARBA00022989"/>
    </source>
</evidence>
<keyword evidence="8" id="KW-0862">Zinc</keyword>
<feature type="domain" description="C2H2-type" evidence="12">
    <location>
        <begin position="39"/>
        <end position="67"/>
    </location>
</feature>
<protein>
    <recommendedName>
        <fullName evidence="12">C2H2-type domain-containing protein</fullName>
    </recommendedName>
</protein>
<keyword evidence="4" id="KW-0256">Endoplasmic reticulum</keyword>
<evidence type="ECO:0000256" key="1">
    <source>
        <dbReference type="ARBA" id="ARBA00004477"/>
    </source>
</evidence>
<accession>A0A9W4XBK8</accession>
<feature type="transmembrane region" description="Helical" evidence="11">
    <location>
        <begin position="204"/>
        <end position="222"/>
    </location>
</feature>
<keyword evidence="9" id="KW-0175">Coiled coil</keyword>
<dbReference type="PANTHER" id="PTHR23129">
    <property type="entry name" value="ACYL-COENZYME A DIPHOSPHATASE FITM2"/>
    <property type="match status" value="1"/>
</dbReference>
<proteinExistence type="predicted"/>
<evidence type="ECO:0000256" key="2">
    <source>
        <dbReference type="ARBA" id="ARBA00022692"/>
    </source>
</evidence>
<evidence type="ECO:0000256" key="9">
    <source>
        <dbReference type="SAM" id="Coils"/>
    </source>
</evidence>
<feature type="region of interest" description="Disordered" evidence="10">
    <location>
        <begin position="1"/>
        <end position="36"/>
    </location>
</feature>
<dbReference type="AlphaFoldDB" id="A0A9W4XBK8"/>
<gene>
    <name evidence="13" type="ORF">CANVERA_P4098</name>
</gene>
<feature type="transmembrane region" description="Helical" evidence="11">
    <location>
        <begin position="277"/>
        <end position="298"/>
    </location>
</feature>
<dbReference type="InterPro" id="IPR019388">
    <property type="entry name" value="FIT"/>
</dbReference>
<keyword evidence="8" id="KW-0863">Zinc-finger</keyword>
<keyword evidence="8" id="KW-0479">Metal-binding</keyword>
<dbReference type="GO" id="GO:0008654">
    <property type="term" value="P:phospholipid biosynthetic process"/>
    <property type="evidence" value="ECO:0007669"/>
    <property type="project" value="TreeGrafter"/>
</dbReference>
<dbReference type="InterPro" id="IPR013087">
    <property type="entry name" value="Znf_C2H2_type"/>
</dbReference>
<feature type="transmembrane region" description="Helical" evidence="11">
    <location>
        <begin position="120"/>
        <end position="139"/>
    </location>
</feature>
<dbReference type="GO" id="GO:0019915">
    <property type="term" value="P:lipid storage"/>
    <property type="evidence" value="ECO:0007669"/>
    <property type="project" value="InterPro"/>
</dbReference>
<sequence length="303" mass="35340">MAKKSNSKKKTVKNVVKSEEDNGVESKNGVQKPKTPAKFQCKQCEKKFNNRESVSLHAYAAHKIPEDVVAYEIIKPNVEVKKAKKKEVEKDEIEKNKVAKDEEADKMQVDEANIYQDSRIVFIGAVARYIILTIWWIFFTQWCFGLPLMDKIFILTGGKCVIEKEPIHSSFIKSIEDEIWTSTTVTSYHCKKLKGNWHGGHDPSGHVFLLIHSSLYLFLETFENWRDTIEIIRIRSFKEFSRALWELPQLLIIALISLWWFMLLMTNTYFHSILEKLVGLIFGYIGIVLVYIIPRVYLKQKFE</sequence>
<evidence type="ECO:0000259" key="12">
    <source>
        <dbReference type="PROSITE" id="PS50157"/>
    </source>
</evidence>
<dbReference type="OrthoDB" id="5579088at2759"/>
<evidence type="ECO:0000256" key="8">
    <source>
        <dbReference type="PROSITE-ProRule" id="PRU00042"/>
    </source>
</evidence>
<name>A0A9W4XBK8_9ASCO</name>
<dbReference type="PANTHER" id="PTHR23129:SF0">
    <property type="entry name" value="ACYL-COENZYME A DIPHOSPHATASE FITM2"/>
    <property type="match status" value="1"/>
</dbReference>
<feature type="transmembrane region" description="Helical" evidence="11">
    <location>
        <begin position="243"/>
        <end position="265"/>
    </location>
</feature>
<dbReference type="Pfam" id="PF10261">
    <property type="entry name" value="FIT"/>
    <property type="match status" value="1"/>
</dbReference>
<keyword evidence="2 11" id="KW-0812">Transmembrane</keyword>
<reference evidence="13" key="1">
    <citation type="submission" date="2022-12" db="EMBL/GenBank/DDBJ databases">
        <authorList>
            <person name="Brejova B."/>
        </authorList>
    </citation>
    <scope>NUCLEOTIDE SEQUENCE</scope>
</reference>
<dbReference type="PROSITE" id="PS00028">
    <property type="entry name" value="ZINC_FINGER_C2H2_1"/>
    <property type="match status" value="1"/>
</dbReference>
<evidence type="ECO:0000256" key="11">
    <source>
        <dbReference type="SAM" id="Phobius"/>
    </source>
</evidence>
<keyword evidence="6" id="KW-0443">Lipid metabolism</keyword>
<evidence type="ECO:0000256" key="10">
    <source>
        <dbReference type="SAM" id="MobiDB-lite"/>
    </source>
</evidence>
<evidence type="ECO:0000256" key="4">
    <source>
        <dbReference type="ARBA" id="ARBA00022824"/>
    </source>
</evidence>
<keyword evidence="7 11" id="KW-0472">Membrane</keyword>
<dbReference type="PROSITE" id="PS50157">
    <property type="entry name" value="ZINC_FINGER_C2H2_2"/>
    <property type="match status" value="1"/>
</dbReference>